<organism evidence="1 2">
    <name type="scientific">Tuber magnatum</name>
    <name type="common">white Piedmont truffle</name>
    <dbReference type="NCBI Taxonomy" id="42249"/>
    <lineage>
        <taxon>Eukaryota</taxon>
        <taxon>Fungi</taxon>
        <taxon>Dikarya</taxon>
        <taxon>Ascomycota</taxon>
        <taxon>Pezizomycotina</taxon>
        <taxon>Pezizomycetes</taxon>
        <taxon>Pezizales</taxon>
        <taxon>Tuberaceae</taxon>
        <taxon>Tuber</taxon>
    </lineage>
</organism>
<gene>
    <name evidence="1" type="ORF">C7212DRAFT_324934</name>
</gene>
<proteinExistence type="predicted"/>
<dbReference type="Proteomes" id="UP000246991">
    <property type="component" value="Unassembled WGS sequence"/>
</dbReference>
<comment type="caution">
    <text evidence="1">The sequence shown here is derived from an EMBL/GenBank/DDBJ whole genome shotgun (WGS) entry which is preliminary data.</text>
</comment>
<dbReference type="EMBL" id="PYWC01000055">
    <property type="protein sequence ID" value="PWW74879.1"/>
    <property type="molecule type" value="Genomic_DNA"/>
</dbReference>
<protein>
    <submittedName>
        <fullName evidence="1">Uncharacterized protein</fullName>
    </submittedName>
</protein>
<name>A0A317SKC7_9PEZI</name>
<dbReference type="AlphaFoldDB" id="A0A317SKC7"/>
<feature type="non-terminal residue" evidence="1">
    <location>
        <position position="50"/>
    </location>
</feature>
<keyword evidence="2" id="KW-1185">Reference proteome</keyword>
<evidence type="ECO:0000313" key="2">
    <source>
        <dbReference type="Proteomes" id="UP000246991"/>
    </source>
</evidence>
<reference evidence="1 2" key="1">
    <citation type="submission" date="2018-03" db="EMBL/GenBank/DDBJ databases">
        <title>Genomes of Pezizomycetes fungi and the evolution of truffles.</title>
        <authorList>
            <person name="Murat C."/>
            <person name="Payen T."/>
            <person name="Noel B."/>
            <person name="Kuo A."/>
            <person name="Martin F.M."/>
        </authorList>
    </citation>
    <scope>NUCLEOTIDE SEQUENCE [LARGE SCALE GENOMIC DNA]</scope>
    <source>
        <strain evidence="1">091103-1</strain>
    </source>
</reference>
<sequence>MDAVGELYRQWEKEGKEELLLYMDVKVEYENVGVEKMEERLEGLGMERYL</sequence>
<accession>A0A317SKC7</accession>
<evidence type="ECO:0000313" key="1">
    <source>
        <dbReference type="EMBL" id="PWW74879.1"/>
    </source>
</evidence>